<evidence type="ECO:0000313" key="2">
    <source>
        <dbReference type="EMBL" id="MBQ0926739.1"/>
    </source>
</evidence>
<comment type="caution">
    <text evidence="2">The sequence shown here is derived from an EMBL/GenBank/DDBJ whole genome shotgun (WGS) entry which is preliminary data.</text>
</comment>
<sequence>MSALEELLSALRQAVRQAQSARVDVSAALDRWDERRSTLEWWLTGTADPDAQAVLGHHEVTAEEMRSALLRVVAAVEIIESYIRDLEGASSGSVPGGATSHGGNSGGGANDGGSPPTVQAPDGSYYPDAAAGVVDALPPRVRSGTGADRTVGFMGGAVGQPITSGFDQTWSVEVQRNAVARGIAPRTARFLSSHVELKAAEKMIREGRQHSELVINNIPCELQPGKGIGCEQAIERYLPPGSSLTVHGTTQDGNPFTRTYKGKA</sequence>
<organism evidence="2 3">
    <name type="scientific">Saccharopolyspora endophytica</name>
    <dbReference type="NCBI Taxonomy" id="543886"/>
    <lineage>
        <taxon>Bacteria</taxon>
        <taxon>Bacillati</taxon>
        <taxon>Actinomycetota</taxon>
        <taxon>Actinomycetes</taxon>
        <taxon>Pseudonocardiales</taxon>
        <taxon>Pseudonocardiaceae</taxon>
        <taxon>Saccharopolyspora</taxon>
    </lineage>
</organism>
<feature type="region of interest" description="Disordered" evidence="1">
    <location>
        <begin position="89"/>
        <end position="125"/>
    </location>
</feature>
<evidence type="ECO:0000256" key="1">
    <source>
        <dbReference type="SAM" id="MobiDB-lite"/>
    </source>
</evidence>
<evidence type="ECO:0008006" key="4">
    <source>
        <dbReference type="Google" id="ProtNLM"/>
    </source>
</evidence>
<name>A0ABS5DKB9_9PSEU</name>
<proteinExistence type="predicted"/>
<protein>
    <recommendedName>
        <fullName evidence="4">SCP1.201-like deaminase</fullName>
    </recommendedName>
</protein>
<dbReference type="Pfam" id="PF14428">
    <property type="entry name" value="DddA-like"/>
    <property type="match status" value="1"/>
</dbReference>
<reference evidence="2 3" key="1">
    <citation type="submission" date="2021-04" db="EMBL/GenBank/DDBJ databases">
        <title>Whole-genome sequencing of Saccharopolyspora endophytica KCTC 19397.</title>
        <authorList>
            <person name="Ay H."/>
            <person name="Saygin H."/>
            <person name="Sahin N."/>
        </authorList>
    </citation>
    <scope>NUCLEOTIDE SEQUENCE [LARGE SCALE GENOMIC DNA]</scope>
    <source>
        <strain evidence="2 3">KCTC 19397</strain>
    </source>
</reference>
<accession>A0ABS5DKB9</accession>
<feature type="compositionally biased region" description="Gly residues" evidence="1">
    <location>
        <begin position="99"/>
        <end position="111"/>
    </location>
</feature>
<keyword evidence="3" id="KW-1185">Reference proteome</keyword>
<dbReference type="RefSeq" id="WP_210971876.1">
    <property type="nucleotide sequence ID" value="NZ_JAGPXE010000010.1"/>
</dbReference>
<feature type="region of interest" description="Disordered" evidence="1">
    <location>
        <begin position="241"/>
        <end position="264"/>
    </location>
</feature>
<dbReference type="Proteomes" id="UP000674084">
    <property type="component" value="Unassembled WGS sequence"/>
</dbReference>
<dbReference type="InterPro" id="IPR032724">
    <property type="entry name" value="SCP1.201-like"/>
</dbReference>
<dbReference type="EMBL" id="JAGPXE010000010">
    <property type="protein sequence ID" value="MBQ0926739.1"/>
    <property type="molecule type" value="Genomic_DNA"/>
</dbReference>
<gene>
    <name evidence="2" type="ORF">KBO27_22555</name>
</gene>
<evidence type="ECO:0000313" key="3">
    <source>
        <dbReference type="Proteomes" id="UP000674084"/>
    </source>
</evidence>
<feature type="compositionally biased region" description="Polar residues" evidence="1">
    <location>
        <begin position="242"/>
        <end position="257"/>
    </location>
</feature>